<dbReference type="Gene3D" id="3.40.1310.30">
    <property type="match status" value="1"/>
</dbReference>
<dbReference type="RefSeq" id="WP_408885990.1">
    <property type="nucleotide sequence ID" value="NZ_JAMDNV010000101.1"/>
</dbReference>
<gene>
    <name evidence="4" type="primary">repB</name>
</gene>
<dbReference type="Pfam" id="PF21861">
    <property type="entry name" value="RepB_C"/>
    <property type="match status" value="1"/>
</dbReference>
<reference evidence="4" key="1">
    <citation type="submission" date="1993-09" db="EMBL/GenBank/DDBJ databases">
        <authorList>
            <person name="Alyoshin V.V."/>
            <person name="Yomantas Y."/>
            <person name="Torban E."/>
            <person name="Tarakanov B.V."/>
            <person name="Livshits V.A."/>
        </authorList>
    </citation>
    <scope>NUCLEOTIDE SEQUENCE</scope>
    <source>
        <strain evidence="4">ATCC 9338</strain>
    </source>
</reference>
<evidence type="ECO:0000259" key="2">
    <source>
        <dbReference type="Pfam" id="PF01719"/>
    </source>
</evidence>
<proteinExistence type="predicted"/>
<organism evidence="4">
    <name type="scientific">Limosilactobacillus fermentum</name>
    <name type="common">Lactobacillus fermentum</name>
    <dbReference type="NCBI Taxonomy" id="1613"/>
    <lineage>
        <taxon>Bacteria</taxon>
        <taxon>Bacillati</taxon>
        <taxon>Bacillota</taxon>
        <taxon>Bacilli</taxon>
        <taxon>Lactobacillales</taxon>
        <taxon>Lactobacillaceae</taxon>
        <taxon>Limosilactobacillus</taxon>
    </lineage>
</organism>
<dbReference type="GO" id="GO:0003916">
    <property type="term" value="F:DNA topoisomerase activity"/>
    <property type="evidence" value="ECO:0007669"/>
    <property type="project" value="InterPro"/>
</dbReference>
<dbReference type="Pfam" id="PF01719">
    <property type="entry name" value="Rep_OBD"/>
    <property type="match status" value="1"/>
</dbReference>
<sequence>MKSKSKIDWTVPRPNKNPKTKQPYKRGRNWAIVVYPESLPENWKDIIRQEPVAISPLHDKDVNPDGTKKKAHYHLVLNYKGNKSFEQIDQIARSLRAPIPERISSLTGAVRYLTHMDNPEKYQYDSSNIQTFGGFDLENCLALSTGDKRQALRDMLAFISENNILHLKDLADYCMSEDAPAGWFEILTERNTLFIKEYIKSNWQKQRIDNGDNYYSEKRCLQNHQKFPL</sequence>
<dbReference type="GO" id="GO:0003677">
    <property type="term" value="F:DNA binding"/>
    <property type="evidence" value="ECO:0007669"/>
    <property type="project" value="InterPro"/>
</dbReference>
<protein>
    <submittedName>
        <fullName evidence="4">RepB protein</fullName>
    </submittedName>
</protein>
<dbReference type="PIR" id="S49494">
    <property type="entry name" value="S49494"/>
</dbReference>
<feature type="domain" description="Plasmid replication protein origin binding" evidence="2">
    <location>
        <begin position="22"/>
        <end position="138"/>
    </location>
</feature>
<dbReference type="EMBL" id="X74860">
    <property type="protein sequence ID" value="CAA52853.1"/>
    <property type="molecule type" value="Genomic_DNA"/>
</dbReference>
<name>Q48551_LIMFE</name>
<dbReference type="AlphaFoldDB" id="Q48551"/>
<accession>Q48551</accession>
<dbReference type="GO" id="GO:0006260">
    <property type="term" value="P:DNA replication"/>
    <property type="evidence" value="ECO:0007669"/>
    <property type="project" value="InterPro"/>
</dbReference>
<evidence type="ECO:0000259" key="3">
    <source>
        <dbReference type="Pfam" id="PF21861"/>
    </source>
</evidence>
<feature type="region of interest" description="Disordered" evidence="1">
    <location>
        <begin position="1"/>
        <end position="24"/>
    </location>
</feature>
<dbReference type="GO" id="GO:0005727">
    <property type="term" value="C:extrachromosomal circular DNA"/>
    <property type="evidence" value="ECO:0007669"/>
    <property type="project" value="InterPro"/>
</dbReference>
<evidence type="ECO:0000313" key="4">
    <source>
        <dbReference type="EMBL" id="CAA52853.1"/>
    </source>
</evidence>
<feature type="domain" description="Replication protein RepB C-terminal" evidence="3">
    <location>
        <begin position="145"/>
        <end position="204"/>
    </location>
</feature>
<dbReference type="InterPro" id="IPR053923">
    <property type="entry name" value="RepB_C"/>
</dbReference>
<dbReference type="InterPro" id="IPR002631">
    <property type="entry name" value="Plasmid_rep_OBD"/>
</dbReference>
<evidence type="ECO:0000256" key="1">
    <source>
        <dbReference type="SAM" id="MobiDB-lite"/>
    </source>
</evidence>